<dbReference type="OrthoDB" id="9770485at2"/>
<evidence type="ECO:0000313" key="3">
    <source>
        <dbReference type="Proteomes" id="UP000217076"/>
    </source>
</evidence>
<evidence type="ECO:0000313" key="2">
    <source>
        <dbReference type="EMBL" id="SDH15258.1"/>
    </source>
</evidence>
<name>A0A1G8A2W6_9PROT</name>
<dbReference type="InterPro" id="IPR013216">
    <property type="entry name" value="Methyltransf_11"/>
</dbReference>
<accession>A0A1G8A2W6</accession>
<organism evidence="2 3">
    <name type="scientific">Roseospirillum parvum</name>
    <dbReference type="NCBI Taxonomy" id="83401"/>
    <lineage>
        <taxon>Bacteria</taxon>
        <taxon>Pseudomonadati</taxon>
        <taxon>Pseudomonadota</taxon>
        <taxon>Alphaproteobacteria</taxon>
        <taxon>Rhodospirillales</taxon>
        <taxon>Rhodospirillaceae</taxon>
        <taxon>Roseospirillum</taxon>
    </lineage>
</organism>
<feature type="domain" description="Methyltransferase type 11" evidence="1">
    <location>
        <begin position="51"/>
        <end position="145"/>
    </location>
</feature>
<gene>
    <name evidence="2" type="ORF">SAMN05421742_104302</name>
</gene>
<keyword evidence="3" id="KW-1185">Reference proteome</keyword>
<dbReference type="GO" id="GO:0032259">
    <property type="term" value="P:methylation"/>
    <property type="evidence" value="ECO:0007669"/>
    <property type="project" value="UniProtKB-KW"/>
</dbReference>
<protein>
    <submittedName>
        <fullName evidence="2">Methyltransferase domain-containing protein</fullName>
    </submittedName>
</protein>
<keyword evidence="2" id="KW-0808">Transferase</keyword>
<dbReference type="SUPFAM" id="SSF53335">
    <property type="entry name" value="S-adenosyl-L-methionine-dependent methyltransferases"/>
    <property type="match status" value="1"/>
</dbReference>
<proteinExistence type="predicted"/>
<dbReference type="Pfam" id="PF08241">
    <property type="entry name" value="Methyltransf_11"/>
    <property type="match status" value="1"/>
</dbReference>
<sequence>MTTNSSQRKAEEVEFWDKVGRKRLYAAFDRQEYIDVIDSTVGVDLDGMFVVDIGCAAGLTSALFAARGATVHGVDISPELIARAAESWPEFKSRLTFGVGDAEALGFDDNTVDACFFGGVLHHFPDLQKTLEEALRVLRPGGRLIAVEPNRLDLLERIEWAVADLRGLLSPNEYPIDPRVMRQELKEAGFSQVRFWTIRRDIPVLAQIPLLGRAFNRQKGFWLKRPLLRFVDAWRAPEARGTFFVIEAIKA</sequence>
<dbReference type="RefSeq" id="WP_092618282.1">
    <property type="nucleotide sequence ID" value="NZ_FNCV01000004.1"/>
</dbReference>
<dbReference type="PANTHER" id="PTHR43591">
    <property type="entry name" value="METHYLTRANSFERASE"/>
    <property type="match status" value="1"/>
</dbReference>
<dbReference type="InterPro" id="IPR029063">
    <property type="entry name" value="SAM-dependent_MTases_sf"/>
</dbReference>
<keyword evidence="2" id="KW-0489">Methyltransferase</keyword>
<evidence type="ECO:0000259" key="1">
    <source>
        <dbReference type="Pfam" id="PF08241"/>
    </source>
</evidence>
<dbReference type="AlphaFoldDB" id="A0A1G8A2W6"/>
<dbReference type="CDD" id="cd02440">
    <property type="entry name" value="AdoMet_MTases"/>
    <property type="match status" value="1"/>
</dbReference>
<dbReference type="STRING" id="83401.SAMN05421742_104302"/>
<dbReference type="EMBL" id="FNCV01000004">
    <property type="protein sequence ID" value="SDH15258.1"/>
    <property type="molecule type" value="Genomic_DNA"/>
</dbReference>
<dbReference type="Proteomes" id="UP000217076">
    <property type="component" value="Unassembled WGS sequence"/>
</dbReference>
<dbReference type="GO" id="GO:0008757">
    <property type="term" value="F:S-adenosylmethionine-dependent methyltransferase activity"/>
    <property type="evidence" value="ECO:0007669"/>
    <property type="project" value="InterPro"/>
</dbReference>
<dbReference type="Gene3D" id="3.40.50.150">
    <property type="entry name" value="Vaccinia Virus protein VP39"/>
    <property type="match status" value="1"/>
</dbReference>
<reference evidence="3" key="1">
    <citation type="submission" date="2016-10" db="EMBL/GenBank/DDBJ databases">
        <authorList>
            <person name="Varghese N."/>
            <person name="Submissions S."/>
        </authorList>
    </citation>
    <scope>NUCLEOTIDE SEQUENCE [LARGE SCALE GENOMIC DNA]</scope>
    <source>
        <strain evidence="3">930I</strain>
    </source>
</reference>